<evidence type="ECO:0000313" key="4">
    <source>
        <dbReference type="EMBL" id="SCY40083.1"/>
    </source>
</evidence>
<dbReference type="HOGENOM" id="CLU_1106683_0_0_6"/>
<dbReference type="RefSeq" id="WP_045099651.1">
    <property type="nucleotide sequence ID" value="NZ_CP020614.1"/>
</dbReference>
<sequence length="251" mass="28509">MIIVIIELSPRMRFNPFRANVNNLFDVFEAAKNDARVSRTPFISHYNNLNSAQAQMELLAARMSRFLVLEMLLENHFHIANRRAPFAESISRADFHFGGFQSPIPRPSSRPHVQESTDPLAHIPKPNATLSDKAKKVAAELDDKLPQECCDPISMEPLADPIEINKRVYNRETVSRLIKDGKFEDPFNRAKVDPSTAKPAHYMLDAIIAHSDVLAHKEPIMLRNHKSTDVHPLKDLIEQWGQLLRAEIPAP</sequence>
<reference evidence="3" key="2">
    <citation type="submission" date="2014-09" db="EMBL/GenBank/DDBJ databases">
        <authorList>
            <person name="GOMEZ-VALERO Laura"/>
        </authorList>
    </citation>
    <scope>NUCLEOTIDE SEQUENCE</scope>
    <source>
        <strain evidence="3">ATCC33218</strain>
    </source>
</reference>
<feature type="region of interest" description="Disordered" evidence="1">
    <location>
        <begin position="104"/>
        <end position="127"/>
    </location>
</feature>
<proteinExistence type="predicted"/>
<evidence type="ECO:0000313" key="6">
    <source>
        <dbReference type="Proteomes" id="UP000182998"/>
    </source>
</evidence>
<dbReference type="STRING" id="451.B6N58_05475"/>
<feature type="domain" description="U-box" evidence="2">
    <location>
        <begin position="146"/>
        <end position="206"/>
    </location>
</feature>
<protein>
    <submittedName>
        <fullName evidence="4">U-box domain-containing protein</fullName>
    </submittedName>
</protein>
<dbReference type="Gene3D" id="3.30.40.10">
    <property type="entry name" value="Zinc/RING finger domain, C3HC4 (zinc finger)"/>
    <property type="match status" value="1"/>
</dbReference>
<dbReference type="OrthoDB" id="5638256at2"/>
<keyword evidence="6" id="KW-1185">Reference proteome</keyword>
<organism evidence="3 5">
    <name type="scientific">Legionella micdadei</name>
    <name type="common">Tatlockia micdadei</name>
    <dbReference type="NCBI Taxonomy" id="451"/>
    <lineage>
        <taxon>Bacteria</taxon>
        <taxon>Pseudomonadati</taxon>
        <taxon>Pseudomonadota</taxon>
        <taxon>Gammaproteobacteria</taxon>
        <taxon>Legionellales</taxon>
        <taxon>Legionellaceae</taxon>
        <taxon>Legionella</taxon>
    </lineage>
</organism>
<dbReference type="AlphaFoldDB" id="A0A098GG07"/>
<reference evidence="5" key="1">
    <citation type="submission" date="2014-09" db="EMBL/GenBank/DDBJ databases">
        <authorList>
            <person name="Gomez-Valero L."/>
        </authorList>
    </citation>
    <scope>NUCLEOTIDE SEQUENCE [LARGE SCALE GENOMIC DNA]</scope>
    <source>
        <strain evidence="5">ATCC33218</strain>
    </source>
</reference>
<reference evidence="4 6" key="3">
    <citation type="submission" date="2016-10" db="EMBL/GenBank/DDBJ databases">
        <authorList>
            <person name="Varghese N."/>
            <person name="Submissions S."/>
        </authorList>
    </citation>
    <scope>NUCLEOTIDE SEQUENCE [LARGE SCALE GENOMIC DNA]</scope>
    <source>
        <strain evidence="4 6">ATCC 33218</strain>
    </source>
</reference>
<dbReference type="EMBL" id="FMVN01000007">
    <property type="protein sequence ID" value="SCY40083.1"/>
    <property type="molecule type" value="Genomic_DNA"/>
</dbReference>
<dbReference type="Proteomes" id="UP000032414">
    <property type="component" value="Chromosome I"/>
</dbReference>
<dbReference type="GO" id="GO:0016567">
    <property type="term" value="P:protein ubiquitination"/>
    <property type="evidence" value="ECO:0007669"/>
    <property type="project" value="InterPro"/>
</dbReference>
<gene>
    <name evidence="3" type="ORF">LMI_2124</name>
    <name evidence="4" type="ORF">SAMN02982997_01611</name>
</gene>
<dbReference type="SUPFAM" id="SSF57850">
    <property type="entry name" value="RING/U-box"/>
    <property type="match status" value="1"/>
</dbReference>
<name>A0A098GG07_LEGMI</name>
<dbReference type="Proteomes" id="UP000182998">
    <property type="component" value="Unassembled WGS sequence"/>
</dbReference>
<dbReference type="PATRIC" id="fig|451.8.peg.1225"/>
<dbReference type="KEGG" id="tmc:LMI_2124"/>
<dbReference type="EMBL" id="LN614830">
    <property type="protein sequence ID" value="CEG61403.1"/>
    <property type="molecule type" value="Genomic_DNA"/>
</dbReference>
<accession>A0A098GG07</accession>
<dbReference type="GO" id="GO:0004842">
    <property type="term" value="F:ubiquitin-protein transferase activity"/>
    <property type="evidence" value="ECO:0007669"/>
    <property type="project" value="InterPro"/>
</dbReference>
<dbReference type="InterPro" id="IPR013083">
    <property type="entry name" value="Znf_RING/FYVE/PHD"/>
</dbReference>
<evidence type="ECO:0000259" key="2">
    <source>
        <dbReference type="Pfam" id="PF04564"/>
    </source>
</evidence>
<evidence type="ECO:0000256" key="1">
    <source>
        <dbReference type="SAM" id="MobiDB-lite"/>
    </source>
</evidence>
<dbReference type="InterPro" id="IPR003613">
    <property type="entry name" value="Ubox_domain"/>
</dbReference>
<evidence type="ECO:0000313" key="5">
    <source>
        <dbReference type="Proteomes" id="UP000032414"/>
    </source>
</evidence>
<evidence type="ECO:0000313" key="3">
    <source>
        <dbReference type="EMBL" id="CEG61403.1"/>
    </source>
</evidence>
<dbReference type="Pfam" id="PF04564">
    <property type="entry name" value="U-box"/>
    <property type="match status" value="1"/>
</dbReference>